<dbReference type="NCBIfam" id="TIGR03086">
    <property type="entry name" value="TIGR03086 family metal-binding protein"/>
    <property type="match status" value="1"/>
</dbReference>
<feature type="domain" description="Mycothiol-dependent maleylpyruvate isomerase metal-binding" evidence="1">
    <location>
        <begin position="13"/>
        <end position="135"/>
    </location>
</feature>
<dbReference type="Gene3D" id="1.20.120.450">
    <property type="entry name" value="dinb family like domain"/>
    <property type="match status" value="1"/>
</dbReference>
<dbReference type="GO" id="GO:0046872">
    <property type="term" value="F:metal ion binding"/>
    <property type="evidence" value="ECO:0007669"/>
    <property type="project" value="InterPro"/>
</dbReference>
<evidence type="ECO:0000313" key="2">
    <source>
        <dbReference type="EMBL" id="GFG53737.1"/>
    </source>
</evidence>
<dbReference type="EMBL" id="BLKS01000001">
    <property type="protein sequence ID" value="GFG53737.1"/>
    <property type="molecule type" value="Genomic_DNA"/>
</dbReference>
<dbReference type="Pfam" id="PF11716">
    <property type="entry name" value="MDMPI_N"/>
    <property type="match status" value="1"/>
</dbReference>
<evidence type="ECO:0000259" key="1">
    <source>
        <dbReference type="Pfam" id="PF11716"/>
    </source>
</evidence>
<dbReference type="SUPFAM" id="SSF109854">
    <property type="entry name" value="DinB/YfiT-like putative metalloenzymes"/>
    <property type="match status" value="1"/>
</dbReference>
<dbReference type="InterPro" id="IPR017520">
    <property type="entry name" value="CHP03086"/>
</dbReference>
<dbReference type="NCBIfam" id="TIGR03083">
    <property type="entry name" value="maleylpyruvate isomerase family mycothiol-dependent enzyme"/>
    <property type="match status" value="1"/>
</dbReference>
<accession>A0A7I9W8X4</accession>
<dbReference type="InterPro" id="IPR034660">
    <property type="entry name" value="DinB/YfiT-like"/>
</dbReference>
<sequence>MVAPVSTCMIELTPACQRTADVLACVKDDQLGLSTPCERMPLDALIAHIGGLCLAFEAAAGKEFGPLTDTPPADDAAIDADWRTAYPQRLAALALAWKNPAAWAGMTRAGGVELPAEVMGNVALAEVVIHGWDVARVIGEPYDVDAATLQACLAYLAQFDPAGTQGMFGPAVPIADDAPALDRVVALSGRDPAWRVP</sequence>
<reference evidence="2 3" key="1">
    <citation type="journal article" date="2019" name="Emerg. Microbes Infect.">
        <title>Comprehensive subspecies identification of 175 nontuberculous mycobacteria species based on 7547 genomic profiles.</title>
        <authorList>
            <person name="Matsumoto Y."/>
            <person name="Kinjo T."/>
            <person name="Motooka D."/>
            <person name="Nabeya D."/>
            <person name="Jung N."/>
            <person name="Uechi K."/>
            <person name="Horii T."/>
            <person name="Iida T."/>
            <person name="Fujita J."/>
            <person name="Nakamura S."/>
        </authorList>
    </citation>
    <scope>NUCLEOTIDE SEQUENCE [LARGE SCALE GENOMIC DNA]</scope>
    <source>
        <strain evidence="2 3">JCM 6377</strain>
    </source>
</reference>
<dbReference type="Proteomes" id="UP000465302">
    <property type="component" value="Unassembled WGS sequence"/>
</dbReference>
<dbReference type="InterPro" id="IPR017517">
    <property type="entry name" value="Maleyloyr_isom"/>
</dbReference>
<comment type="caution">
    <text evidence="2">The sequence shown here is derived from an EMBL/GenBank/DDBJ whole genome shotgun (WGS) entry which is preliminary data.</text>
</comment>
<proteinExistence type="predicted"/>
<dbReference type="InterPro" id="IPR024344">
    <property type="entry name" value="MDMPI_metal-binding"/>
</dbReference>
<organism evidence="2 3">
    <name type="scientific">Mycolicibacterium agri</name>
    <name type="common">Mycobacterium agri</name>
    <dbReference type="NCBI Taxonomy" id="36811"/>
    <lineage>
        <taxon>Bacteria</taxon>
        <taxon>Bacillati</taxon>
        <taxon>Actinomycetota</taxon>
        <taxon>Actinomycetes</taxon>
        <taxon>Mycobacteriales</taxon>
        <taxon>Mycobacteriaceae</taxon>
        <taxon>Mycolicibacterium</taxon>
    </lineage>
</organism>
<evidence type="ECO:0000313" key="3">
    <source>
        <dbReference type="Proteomes" id="UP000465302"/>
    </source>
</evidence>
<name>A0A7I9W8X4_MYCAG</name>
<gene>
    <name evidence="2" type="ORF">MAGR_51780</name>
</gene>
<dbReference type="AlphaFoldDB" id="A0A7I9W8X4"/>
<protein>
    <submittedName>
        <fullName evidence="2">TIGR03086 family protein</fullName>
    </submittedName>
</protein>